<dbReference type="PANTHER" id="PTHR22895:SF0">
    <property type="entry name" value="ARMADILLO REPEAT-CONTAINING PROTEIN 6"/>
    <property type="match status" value="1"/>
</dbReference>
<feature type="repeat" description="ARM" evidence="2">
    <location>
        <begin position="179"/>
        <end position="223"/>
    </location>
</feature>
<dbReference type="AlphaFoldDB" id="A0A7S3E800"/>
<proteinExistence type="predicted"/>
<reference evidence="4" key="1">
    <citation type="submission" date="2021-01" db="EMBL/GenBank/DDBJ databases">
        <authorList>
            <person name="Corre E."/>
            <person name="Pelletier E."/>
            <person name="Niang G."/>
            <person name="Scheremetjew M."/>
            <person name="Finn R."/>
            <person name="Kale V."/>
            <person name="Holt S."/>
            <person name="Cochrane G."/>
            <person name="Meng A."/>
            <person name="Brown T."/>
            <person name="Cohen L."/>
        </authorList>
    </citation>
    <scope>NUCLEOTIDE SEQUENCE</scope>
    <source>
        <strain evidence="4">CCMP 769</strain>
    </source>
</reference>
<dbReference type="InterPro" id="IPR016024">
    <property type="entry name" value="ARM-type_fold"/>
</dbReference>
<dbReference type="Gene3D" id="1.25.10.10">
    <property type="entry name" value="Leucine-rich Repeat Variant"/>
    <property type="match status" value="2"/>
</dbReference>
<protein>
    <submittedName>
        <fullName evidence="4">Uncharacterized protein</fullName>
    </submittedName>
</protein>
<dbReference type="PROSITE" id="PS50176">
    <property type="entry name" value="ARM_REPEAT"/>
    <property type="match status" value="2"/>
</dbReference>
<evidence type="ECO:0000313" key="4">
    <source>
        <dbReference type="EMBL" id="CAE0037337.1"/>
    </source>
</evidence>
<evidence type="ECO:0000256" key="2">
    <source>
        <dbReference type="PROSITE-ProRule" id="PRU00259"/>
    </source>
</evidence>
<keyword evidence="1" id="KW-0677">Repeat</keyword>
<gene>
    <name evidence="4" type="ORF">RMAR00112_LOCUS5287</name>
</gene>
<evidence type="ECO:0000256" key="3">
    <source>
        <dbReference type="SAM" id="MobiDB-lite"/>
    </source>
</evidence>
<dbReference type="SUPFAM" id="SSF48371">
    <property type="entry name" value="ARM repeat"/>
    <property type="match status" value="2"/>
</dbReference>
<dbReference type="InterPro" id="IPR011989">
    <property type="entry name" value="ARM-like"/>
</dbReference>
<dbReference type="PANTHER" id="PTHR22895">
    <property type="entry name" value="ARMADILLO REPEAT-CONTAINING PROTEIN 6"/>
    <property type="match status" value="1"/>
</dbReference>
<feature type="region of interest" description="Disordered" evidence="3">
    <location>
        <begin position="553"/>
        <end position="612"/>
    </location>
</feature>
<accession>A0A7S3E800</accession>
<feature type="repeat" description="ARM" evidence="2">
    <location>
        <begin position="442"/>
        <end position="477"/>
    </location>
</feature>
<organism evidence="4">
    <name type="scientific">Rhodosorus marinus</name>
    <dbReference type="NCBI Taxonomy" id="101924"/>
    <lineage>
        <taxon>Eukaryota</taxon>
        <taxon>Rhodophyta</taxon>
        <taxon>Stylonematophyceae</taxon>
        <taxon>Stylonematales</taxon>
        <taxon>Stylonemataceae</taxon>
        <taxon>Rhodosorus</taxon>
    </lineage>
</organism>
<sequence>MGGLEGGAAASSGPREKMESLETFLVAESLDWQPQVNSKVALVNSESVLMSWFANRMGSSKSSVELERGLHVCAVVAGTNKDFGKVFVDVVTVPKTVELVHKHKNDGAIQKKLMFLISLLASDETLRENLCEGGMGEAVLAVMNRHFTSNVTVLERSTLALSKLTAASLDVKLRIAAAGGLRILAEVLKVHGDSQALVRTSAHAIRNLTLNCPENVLLSKQLGIPKLLLLRTSGASEATRIQLLLTLGHITRCDEELQKQFGNDVDYCVPIAKIVKDAPDSEKLSELSVEMLSVVANGRNEEILNMLGESAFISVLLKRQDQFSDNVNLNYQVCKVLRGMAFTRVNRELLRRQGGIGKTIEVMHNFSHEVDVVEQCLCVLSNACYRSVENQECLGKSSGIQETLRAMEIHRDKVQIQDRGCRALRNFADSCEYNIRLEGTAGAVEGLVLAMLSFPESQEVNEQAVAALLNITKHEKNFLVMVEKDVVDIVRKARQNIESEELYKNATRLIDILEVSISGNGDGAITRSLTRGVTRNASGGGSVTITRAKTEQFRERGMTRRISKIRSQSAQRSKKDEPMEPDSSLKSAITHLKRAVKGEQGPPPVPGTNASR</sequence>
<evidence type="ECO:0000256" key="1">
    <source>
        <dbReference type="ARBA" id="ARBA00022737"/>
    </source>
</evidence>
<dbReference type="SMART" id="SM00185">
    <property type="entry name" value="ARM"/>
    <property type="match status" value="4"/>
</dbReference>
<name>A0A7S3E800_9RHOD</name>
<dbReference type="EMBL" id="HBHW01006886">
    <property type="protein sequence ID" value="CAE0037337.1"/>
    <property type="molecule type" value="Transcribed_RNA"/>
</dbReference>
<dbReference type="InterPro" id="IPR000225">
    <property type="entry name" value="Armadillo"/>
</dbReference>